<accession>A0A2P8AIA6</accession>
<protein>
    <recommendedName>
        <fullName evidence="1">Phosphatidylinositol-specific phospholipase C X domain-containing protein</fullName>
    </recommendedName>
</protein>
<dbReference type="AlphaFoldDB" id="A0A2P8AIA6"/>
<dbReference type="Gene3D" id="3.20.20.190">
    <property type="entry name" value="Phosphatidylinositol (PI) phosphodiesterase"/>
    <property type="match status" value="1"/>
</dbReference>
<sequence>MSVNHKLAHLALETICHDAEPIFGSRSTGGSTAWSTWMAKYPDDTKLAHMNIPGAHDAATWNYTTETQQSLAHVTSLAKQQVPPPDWLRCQGQSISQMLNAGVRAFDLRYEQDATKQTLVFWHGPALLSQTATVNDVMFGFYQWLSDHPSEVVFLSFQREGSVDNAADVQMQMYDMLTSPAAKEYILSTSDTLEILGQARGKIVLLRRFDLDLLPPSYETNVPGLRFSPEDWTDNGASITIAYNSEHDPGTGKGLSYIEDYYGPETLPSSSLQENVEVNMKAVLSHLDKAADGHLPDGLFWGFASGKNVRHNVAITPRLMALGDGTVRGVNDRLMEHFKDKRGKRFGIVMFDFCEEPHELIPTFLNMQAP</sequence>
<dbReference type="PROSITE" id="PS50007">
    <property type="entry name" value="PIPLC_X_DOMAIN"/>
    <property type="match status" value="1"/>
</dbReference>
<keyword evidence="3" id="KW-1185">Reference proteome</keyword>
<dbReference type="InterPro" id="IPR051057">
    <property type="entry name" value="PI-PLC_domain"/>
</dbReference>
<dbReference type="EMBL" id="NHZQ01000003">
    <property type="protein sequence ID" value="PSK60210.1"/>
    <property type="molecule type" value="Genomic_DNA"/>
</dbReference>
<evidence type="ECO:0000313" key="2">
    <source>
        <dbReference type="EMBL" id="PSK60210.1"/>
    </source>
</evidence>
<feature type="domain" description="Phosphatidylinositol-specific phospholipase C X" evidence="1">
    <location>
        <begin position="42"/>
        <end position="208"/>
    </location>
</feature>
<evidence type="ECO:0000313" key="3">
    <source>
        <dbReference type="Proteomes" id="UP000243723"/>
    </source>
</evidence>
<dbReference type="OrthoDB" id="1046782at2759"/>
<dbReference type="GO" id="GO:0008081">
    <property type="term" value="F:phosphoric diester hydrolase activity"/>
    <property type="evidence" value="ECO:0007669"/>
    <property type="project" value="InterPro"/>
</dbReference>
<dbReference type="InterPro" id="IPR000909">
    <property type="entry name" value="PLipase_C_PInositol-sp_X_dom"/>
</dbReference>
<evidence type="ECO:0000259" key="1">
    <source>
        <dbReference type="SMART" id="SM00148"/>
    </source>
</evidence>
<dbReference type="PANTHER" id="PTHR13593:SF116">
    <property type="entry name" value="PLC-LIKE PHOSPHODIESTERASE"/>
    <property type="match status" value="1"/>
</dbReference>
<dbReference type="Proteomes" id="UP000243723">
    <property type="component" value="Unassembled WGS sequence"/>
</dbReference>
<organism evidence="2 3">
    <name type="scientific">Elsinoe australis</name>
    <dbReference type="NCBI Taxonomy" id="40998"/>
    <lineage>
        <taxon>Eukaryota</taxon>
        <taxon>Fungi</taxon>
        <taxon>Dikarya</taxon>
        <taxon>Ascomycota</taxon>
        <taxon>Pezizomycotina</taxon>
        <taxon>Dothideomycetes</taxon>
        <taxon>Dothideomycetidae</taxon>
        <taxon>Myriangiales</taxon>
        <taxon>Elsinoaceae</taxon>
        <taxon>Elsinoe</taxon>
    </lineage>
</organism>
<dbReference type="SMART" id="SM00148">
    <property type="entry name" value="PLCXc"/>
    <property type="match status" value="1"/>
</dbReference>
<gene>
    <name evidence="2" type="ORF">B9Z65_1108</name>
</gene>
<dbReference type="InterPro" id="IPR017946">
    <property type="entry name" value="PLC-like_Pdiesterase_TIM-brl"/>
</dbReference>
<name>A0A2P8AIA6_9PEZI</name>
<dbReference type="GO" id="GO:0006629">
    <property type="term" value="P:lipid metabolic process"/>
    <property type="evidence" value="ECO:0007669"/>
    <property type="project" value="InterPro"/>
</dbReference>
<proteinExistence type="predicted"/>
<reference evidence="2 3" key="1">
    <citation type="submission" date="2017-05" db="EMBL/GenBank/DDBJ databases">
        <title>Draft genome sequence of Elsinoe australis.</title>
        <authorList>
            <person name="Cheng Q."/>
        </authorList>
    </citation>
    <scope>NUCLEOTIDE SEQUENCE [LARGE SCALE GENOMIC DNA]</scope>
    <source>
        <strain evidence="2 3">NL1</strain>
    </source>
</reference>
<comment type="caution">
    <text evidence="2">The sequence shown here is derived from an EMBL/GenBank/DDBJ whole genome shotgun (WGS) entry which is preliminary data.</text>
</comment>
<dbReference type="SUPFAM" id="SSF51695">
    <property type="entry name" value="PLC-like phosphodiesterases"/>
    <property type="match status" value="1"/>
</dbReference>
<dbReference type="PANTHER" id="PTHR13593">
    <property type="match status" value="1"/>
</dbReference>
<dbReference type="Pfam" id="PF00388">
    <property type="entry name" value="PI-PLC-X"/>
    <property type="match status" value="1"/>
</dbReference>